<dbReference type="Proteomes" id="UP001501866">
    <property type="component" value="Unassembled WGS sequence"/>
</dbReference>
<organism evidence="6 7">
    <name type="scientific">Streptomyces virens</name>
    <dbReference type="NCBI Taxonomy" id="285572"/>
    <lineage>
        <taxon>Bacteria</taxon>
        <taxon>Bacillati</taxon>
        <taxon>Actinomycetota</taxon>
        <taxon>Actinomycetes</taxon>
        <taxon>Kitasatosporales</taxon>
        <taxon>Streptomycetaceae</taxon>
        <taxon>Streptomyces</taxon>
    </lineage>
</organism>
<evidence type="ECO:0000256" key="5">
    <source>
        <dbReference type="SAM" id="Phobius"/>
    </source>
</evidence>
<accession>A0ABN3V1I3</accession>
<evidence type="ECO:0000313" key="7">
    <source>
        <dbReference type="Proteomes" id="UP001501866"/>
    </source>
</evidence>
<keyword evidence="3 5" id="KW-1133">Transmembrane helix</keyword>
<proteinExistence type="predicted"/>
<gene>
    <name evidence="6" type="ORF">GCM10010451_68320</name>
</gene>
<name>A0ABN3V1I3_9ACTN</name>
<keyword evidence="7" id="KW-1185">Reference proteome</keyword>
<comment type="subcellular location">
    <subcellularLocation>
        <location evidence="1">Membrane</location>
        <topology evidence="1">Multi-pass membrane protein</topology>
    </subcellularLocation>
</comment>
<dbReference type="InterPro" id="IPR006480">
    <property type="entry name" value="Phage_holin_4_1"/>
</dbReference>
<feature type="transmembrane region" description="Helical" evidence="5">
    <location>
        <begin position="58"/>
        <end position="82"/>
    </location>
</feature>
<keyword evidence="4 5" id="KW-0472">Membrane</keyword>
<dbReference type="EMBL" id="BAAAUH010000143">
    <property type="protein sequence ID" value="GAA2774275.1"/>
    <property type="molecule type" value="Genomic_DNA"/>
</dbReference>
<reference evidence="6 7" key="1">
    <citation type="journal article" date="2019" name="Int. J. Syst. Evol. Microbiol.">
        <title>The Global Catalogue of Microorganisms (GCM) 10K type strain sequencing project: providing services to taxonomists for standard genome sequencing and annotation.</title>
        <authorList>
            <consortium name="The Broad Institute Genomics Platform"/>
            <consortium name="The Broad Institute Genome Sequencing Center for Infectious Disease"/>
            <person name="Wu L."/>
            <person name="Ma J."/>
        </authorList>
    </citation>
    <scope>NUCLEOTIDE SEQUENCE [LARGE SCALE GENOMIC DNA]</scope>
    <source>
        <strain evidence="6 7">JCM 9095</strain>
    </source>
</reference>
<feature type="transmembrane region" description="Helical" evidence="5">
    <location>
        <begin position="12"/>
        <end position="38"/>
    </location>
</feature>
<sequence length="145" mass="16115">MGERIEILIKSLSAGALIGYTFGGWTVLLTLLLILVVADWLSGWAAAWINGELKSRVGYYGIARKVGIFVMVMIAHLIDVVLGDAHYFRDIVIFFYLANELLSVVENLGRMGLPIPNVILNAVKIFETKSEQGKSDQKQTNKEMN</sequence>
<keyword evidence="2 5" id="KW-0812">Transmembrane</keyword>
<dbReference type="NCBIfam" id="TIGR01593">
    <property type="entry name" value="holin_tox_secr"/>
    <property type="match status" value="1"/>
</dbReference>
<comment type="caution">
    <text evidence="6">The sequence shown here is derived from an EMBL/GenBank/DDBJ whole genome shotgun (WGS) entry which is preliminary data.</text>
</comment>
<evidence type="ECO:0000313" key="6">
    <source>
        <dbReference type="EMBL" id="GAA2774275.1"/>
    </source>
</evidence>
<evidence type="ECO:0000256" key="3">
    <source>
        <dbReference type="ARBA" id="ARBA00022989"/>
    </source>
</evidence>
<evidence type="ECO:0000256" key="2">
    <source>
        <dbReference type="ARBA" id="ARBA00022692"/>
    </source>
</evidence>
<protein>
    <submittedName>
        <fullName evidence="6">Holin family protein</fullName>
    </submittedName>
</protein>
<evidence type="ECO:0000256" key="1">
    <source>
        <dbReference type="ARBA" id="ARBA00004141"/>
    </source>
</evidence>
<evidence type="ECO:0000256" key="4">
    <source>
        <dbReference type="ARBA" id="ARBA00023136"/>
    </source>
</evidence>
<dbReference type="Pfam" id="PF05105">
    <property type="entry name" value="Phage_holin_4_1"/>
    <property type="match status" value="1"/>
</dbReference>